<dbReference type="PANTHER" id="PTHR30146">
    <property type="entry name" value="LACI-RELATED TRANSCRIPTIONAL REPRESSOR"/>
    <property type="match status" value="1"/>
</dbReference>
<gene>
    <name evidence="5" type="ORF">D1164_01490</name>
</gene>
<protein>
    <submittedName>
        <fullName evidence="5">LacI family transcriptional regulator</fullName>
    </submittedName>
</protein>
<feature type="domain" description="HTH lacI-type" evidence="4">
    <location>
        <begin position="6"/>
        <end position="63"/>
    </location>
</feature>
<dbReference type="PROSITE" id="PS50932">
    <property type="entry name" value="HTH_LACI_2"/>
    <property type="match status" value="1"/>
</dbReference>
<keyword evidence="3" id="KW-0804">Transcription</keyword>
<dbReference type="SUPFAM" id="SSF53822">
    <property type="entry name" value="Periplasmic binding protein-like I"/>
    <property type="match status" value="1"/>
</dbReference>
<dbReference type="InterPro" id="IPR010982">
    <property type="entry name" value="Lambda_DNA-bd_dom_sf"/>
</dbReference>
<evidence type="ECO:0000256" key="2">
    <source>
        <dbReference type="ARBA" id="ARBA00023125"/>
    </source>
</evidence>
<reference evidence="5 6" key="1">
    <citation type="journal article" date="2015" name="Int. J. Syst. Evol. Microbiol.">
        <title>Mariniphaga sediminis sp. nov., isolated from coastal sediment.</title>
        <authorList>
            <person name="Wang F.Q."/>
            <person name="Shen Q.Y."/>
            <person name="Chen G.J."/>
            <person name="Du Z.J."/>
        </authorList>
    </citation>
    <scope>NUCLEOTIDE SEQUENCE [LARGE SCALE GENOMIC DNA]</scope>
    <source>
        <strain evidence="5 6">SY21</strain>
    </source>
</reference>
<dbReference type="Proteomes" id="UP000266441">
    <property type="component" value="Unassembled WGS sequence"/>
</dbReference>
<sequence length="339" mass="38051">MMTKKVLLKDIAKKAGVSTALVSYVLNGLEKEKRVGRDVVEKINKIAKELNYQPNQIARSLRSGKTKTIGLIIADISNPFSGQIARFIEGEAARLGYTVIIGSTDENSTKFSSLIDSMLYRQVDGLIMAPAEGSSQKIKKLVKEQVPFVFIDRYFPGISANHVVLDNYEATYNAVNYLIAHGRKNICLIIYKTLAVHMQQRILGYKHAMKDNGLEDNIIVKEIPRRSYFQVKADTEKNMDELFADKKMDALLFAANALSISGLYAIRKHKIKVPDELAVIGFDGHEVFDFFEPPIAYIKQPLEEMGTEAVRILVEQIKGVKKTVHTEVKHQFISRESGG</sequence>
<name>A0A399DB64_9BACT</name>
<dbReference type="SMART" id="SM00354">
    <property type="entry name" value="HTH_LACI"/>
    <property type="match status" value="1"/>
</dbReference>
<dbReference type="Gene3D" id="3.40.50.2300">
    <property type="match status" value="2"/>
</dbReference>
<dbReference type="Gene3D" id="1.10.260.40">
    <property type="entry name" value="lambda repressor-like DNA-binding domains"/>
    <property type="match status" value="1"/>
</dbReference>
<dbReference type="InterPro" id="IPR028082">
    <property type="entry name" value="Peripla_BP_I"/>
</dbReference>
<evidence type="ECO:0000259" key="4">
    <source>
        <dbReference type="PROSITE" id="PS50932"/>
    </source>
</evidence>
<accession>A0A399DB64</accession>
<dbReference type="AlphaFoldDB" id="A0A399DB64"/>
<comment type="caution">
    <text evidence="5">The sequence shown here is derived from an EMBL/GenBank/DDBJ whole genome shotgun (WGS) entry which is preliminary data.</text>
</comment>
<dbReference type="Pfam" id="PF13377">
    <property type="entry name" value="Peripla_BP_3"/>
    <property type="match status" value="1"/>
</dbReference>
<dbReference type="Pfam" id="PF00356">
    <property type="entry name" value="LacI"/>
    <property type="match status" value="1"/>
</dbReference>
<dbReference type="EMBL" id="QWET01000001">
    <property type="protein sequence ID" value="RIH67130.1"/>
    <property type="molecule type" value="Genomic_DNA"/>
</dbReference>
<dbReference type="GO" id="GO:0000976">
    <property type="term" value="F:transcription cis-regulatory region binding"/>
    <property type="evidence" value="ECO:0007669"/>
    <property type="project" value="TreeGrafter"/>
</dbReference>
<evidence type="ECO:0000256" key="1">
    <source>
        <dbReference type="ARBA" id="ARBA00023015"/>
    </source>
</evidence>
<dbReference type="InterPro" id="IPR046335">
    <property type="entry name" value="LacI/GalR-like_sensor"/>
</dbReference>
<evidence type="ECO:0000313" key="6">
    <source>
        <dbReference type="Proteomes" id="UP000266441"/>
    </source>
</evidence>
<evidence type="ECO:0000313" key="5">
    <source>
        <dbReference type="EMBL" id="RIH67130.1"/>
    </source>
</evidence>
<keyword evidence="1" id="KW-0805">Transcription regulation</keyword>
<dbReference type="InterPro" id="IPR000843">
    <property type="entry name" value="HTH_LacI"/>
</dbReference>
<dbReference type="PANTHER" id="PTHR30146:SF109">
    <property type="entry name" value="HTH-TYPE TRANSCRIPTIONAL REGULATOR GALS"/>
    <property type="match status" value="1"/>
</dbReference>
<evidence type="ECO:0000256" key="3">
    <source>
        <dbReference type="ARBA" id="ARBA00023163"/>
    </source>
</evidence>
<keyword evidence="6" id="KW-1185">Reference proteome</keyword>
<organism evidence="5 6">
    <name type="scientific">Mariniphaga sediminis</name>
    <dbReference type="NCBI Taxonomy" id="1628158"/>
    <lineage>
        <taxon>Bacteria</taxon>
        <taxon>Pseudomonadati</taxon>
        <taxon>Bacteroidota</taxon>
        <taxon>Bacteroidia</taxon>
        <taxon>Marinilabiliales</taxon>
        <taxon>Prolixibacteraceae</taxon>
        <taxon>Mariniphaga</taxon>
    </lineage>
</organism>
<dbReference type="CDD" id="cd19977">
    <property type="entry name" value="PBP1_EndR-like"/>
    <property type="match status" value="1"/>
</dbReference>
<dbReference type="CDD" id="cd01392">
    <property type="entry name" value="HTH_LacI"/>
    <property type="match status" value="1"/>
</dbReference>
<dbReference type="SUPFAM" id="SSF47413">
    <property type="entry name" value="lambda repressor-like DNA-binding domains"/>
    <property type="match status" value="1"/>
</dbReference>
<dbReference type="OrthoDB" id="9803256at2"/>
<keyword evidence="2" id="KW-0238">DNA-binding</keyword>
<dbReference type="GO" id="GO:0003700">
    <property type="term" value="F:DNA-binding transcription factor activity"/>
    <property type="evidence" value="ECO:0007669"/>
    <property type="project" value="TreeGrafter"/>
</dbReference>
<proteinExistence type="predicted"/>